<dbReference type="PROSITE" id="PS51687">
    <property type="entry name" value="SAM_MT_RNA_M5U"/>
    <property type="match status" value="1"/>
</dbReference>
<comment type="function">
    <text evidence="7">Dual-specificity methyltransferase that catalyzes the formation of 5-methyluridine at position 54 (m5U54) in all tRNAs, and that of position 341 (m5U341) in tmRNA (transfer-mRNA).</text>
</comment>
<dbReference type="EMBL" id="PIPQ01000008">
    <property type="protein sequence ID" value="RUO38866.1"/>
    <property type="molecule type" value="Genomic_DNA"/>
</dbReference>
<feature type="binding site" evidence="7 8">
    <location>
        <position position="239"/>
    </location>
    <ligand>
        <name>S-adenosyl-L-methionine</name>
        <dbReference type="ChEBI" id="CHEBI:59789"/>
    </ligand>
</feature>
<evidence type="ECO:0000256" key="6">
    <source>
        <dbReference type="ARBA" id="ARBA00052788"/>
    </source>
</evidence>
<reference evidence="10 11" key="1">
    <citation type="journal article" date="2011" name="Front. Microbiol.">
        <title>Genomic signatures of strain selection and enhancement in Bacillus atrophaeus var. globigii, a historical biowarfare simulant.</title>
        <authorList>
            <person name="Gibbons H.S."/>
            <person name="Broomall S.M."/>
            <person name="McNew L.A."/>
            <person name="Daligault H."/>
            <person name="Chapman C."/>
            <person name="Bruce D."/>
            <person name="Karavis M."/>
            <person name="Krepps M."/>
            <person name="McGregor P.A."/>
            <person name="Hong C."/>
            <person name="Park K.H."/>
            <person name="Akmal A."/>
            <person name="Feldman A."/>
            <person name="Lin J.S."/>
            <person name="Chang W.E."/>
            <person name="Higgs B.W."/>
            <person name="Demirev P."/>
            <person name="Lindquist J."/>
            <person name="Liem A."/>
            <person name="Fochler E."/>
            <person name="Read T.D."/>
            <person name="Tapia R."/>
            <person name="Johnson S."/>
            <person name="Bishop-Lilly K.A."/>
            <person name="Detter C."/>
            <person name="Han C."/>
            <person name="Sozhamannan S."/>
            <person name="Rosenzweig C.N."/>
            <person name="Skowronski E.W."/>
        </authorList>
    </citation>
    <scope>NUCLEOTIDE SEQUENCE [LARGE SCALE GENOMIC DNA]</scope>
    <source>
        <strain evidence="10 11">AIT1</strain>
    </source>
</reference>
<dbReference type="FunFam" id="2.40.50.1070:FF:000001">
    <property type="entry name" value="tRNA/tmRNA (uracil-C(5))-methyltransferase"/>
    <property type="match status" value="1"/>
</dbReference>
<dbReference type="InterPro" id="IPR029063">
    <property type="entry name" value="SAM-dependent_MTases_sf"/>
</dbReference>
<keyword evidence="4 7" id="KW-0819">tRNA processing</keyword>
<dbReference type="Gene3D" id="2.40.50.1070">
    <property type="match status" value="1"/>
</dbReference>
<organism evidence="10 11">
    <name type="scientific">Aliidiomarina taiwanensis</name>
    <dbReference type="NCBI Taxonomy" id="946228"/>
    <lineage>
        <taxon>Bacteria</taxon>
        <taxon>Pseudomonadati</taxon>
        <taxon>Pseudomonadota</taxon>
        <taxon>Gammaproteobacteria</taxon>
        <taxon>Alteromonadales</taxon>
        <taxon>Idiomarinaceae</taxon>
        <taxon>Aliidiomarina</taxon>
    </lineage>
</organism>
<feature type="active site" description="Proton acceptor" evidence="7">
    <location>
        <position position="358"/>
    </location>
</feature>
<dbReference type="GO" id="GO:0019843">
    <property type="term" value="F:rRNA binding"/>
    <property type="evidence" value="ECO:0007669"/>
    <property type="project" value="TreeGrafter"/>
</dbReference>
<evidence type="ECO:0000256" key="8">
    <source>
        <dbReference type="PROSITE-ProRule" id="PRU01024"/>
    </source>
</evidence>
<dbReference type="SUPFAM" id="SSF53335">
    <property type="entry name" value="S-adenosyl-L-methionine-dependent methyltransferases"/>
    <property type="match status" value="1"/>
</dbReference>
<keyword evidence="11" id="KW-1185">Reference proteome</keyword>
<comment type="catalytic activity">
    <reaction evidence="6 7">
        <text>uridine(54) in tRNA + S-adenosyl-L-methionine = 5-methyluridine(54) in tRNA + S-adenosyl-L-homocysteine + H(+)</text>
        <dbReference type="Rhea" id="RHEA:42712"/>
        <dbReference type="Rhea" id="RHEA-COMP:10167"/>
        <dbReference type="Rhea" id="RHEA-COMP:10193"/>
        <dbReference type="ChEBI" id="CHEBI:15378"/>
        <dbReference type="ChEBI" id="CHEBI:57856"/>
        <dbReference type="ChEBI" id="CHEBI:59789"/>
        <dbReference type="ChEBI" id="CHEBI:65315"/>
        <dbReference type="ChEBI" id="CHEBI:74447"/>
        <dbReference type="EC" id="2.1.1.35"/>
    </reaction>
</comment>
<evidence type="ECO:0000256" key="9">
    <source>
        <dbReference type="PROSITE-ProRule" id="PRU10015"/>
    </source>
</evidence>
<dbReference type="GO" id="GO:0030697">
    <property type="term" value="F:tRNA (uracil(54)-C5)-methyltransferase activity, S-adenosyl methionine-dependent"/>
    <property type="evidence" value="ECO:0007669"/>
    <property type="project" value="UniProtKB-UniRule"/>
</dbReference>
<evidence type="ECO:0000313" key="11">
    <source>
        <dbReference type="Proteomes" id="UP000286976"/>
    </source>
</evidence>
<dbReference type="OrthoDB" id="9804590at2"/>
<keyword evidence="1 7" id="KW-0489">Methyltransferase</keyword>
<dbReference type="InterPro" id="IPR030390">
    <property type="entry name" value="MeTrfase_TrmA_AS"/>
</dbReference>
<comment type="caution">
    <text evidence="10">The sequence shown here is derived from an EMBL/GenBank/DDBJ whole genome shotgun (WGS) entry which is preliminary data.</text>
</comment>
<name>A0A432WYN9_9GAMM</name>
<proteinExistence type="inferred from homology"/>
<dbReference type="GO" id="GO:0000049">
    <property type="term" value="F:tRNA binding"/>
    <property type="evidence" value="ECO:0007669"/>
    <property type="project" value="TreeGrafter"/>
</dbReference>
<feature type="binding site" evidence="7 8">
    <location>
        <position position="299"/>
    </location>
    <ligand>
        <name>S-adenosyl-L-methionine</name>
        <dbReference type="ChEBI" id="CHEBI:59789"/>
    </ligand>
</feature>
<dbReference type="HAMAP" id="MF_01011">
    <property type="entry name" value="RNA_methyltr_TrmA"/>
    <property type="match status" value="1"/>
</dbReference>
<dbReference type="Proteomes" id="UP000286976">
    <property type="component" value="Unassembled WGS sequence"/>
</dbReference>
<dbReference type="PROSITE" id="PS01230">
    <property type="entry name" value="TRMA_1"/>
    <property type="match status" value="1"/>
</dbReference>
<feature type="binding site" evidence="7 8">
    <location>
        <position position="218"/>
    </location>
    <ligand>
        <name>S-adenosyl-L-methionine</name>
        <dbReference type="ChEBI" id="CHEBI:59789"/>
    </ligand>
</feature>
<dbReference type="AlphaFoldDB" id="A0A432WYN9"/>
<keyword evidence="2 7" id="KW-0808">Transferase</keyword>
<dbReference type="EC" id="2.1.1.35" evidence="7"/>
<feature type="binding site" evidence="7 8">
    <location>
        <position position="190"/>
    </location>
    <ligand>
        <name>S-adenosyl-L-methionine</name>
        <dbReference type="ChEBI" id="CHEBI:59789"/>
    </ligand>
</feature>
<dbReference type="GO" id="GO:0005829">
    <property type="term" value="C:cytosol"/>
    <property type="evidence" value="ECO:0007669"/>
    <property type="project" value="TreeGrafter"/>
</dbReference>
<feature type="binding site" evidence="7">
    <location>
        <position position="223"/>
    </location>
    <ligand>
        <name>S-adenosyl-L-methionine</name>
        <dbReference type="ChEBI" id="CHEBI:59789"/>
    </ligand>
</feature>
<protein>
    <recommendedName>
        <fullName evidence="7">tRNA/tmRNA (uracil-C(5))-methyltransferase</fullName>
        <ecNumber evidence="7">2.1.1.35</ecNumber>
    </recommendedName>
    <alternativeName>
        <fullName evidence="7">tRNA (uracil(54)-C(5))-methyltransferase</fullName>
    </alternativeName>
    <alternativeName>
        <fullName evidence="7">tRNA(m5U54)-methyltransferase</fullName>
        <shortName evidence="7">RUMT</shortName>
    </alternativeName>
    <alternativeName>
        <fullName evidence="7">tmRNA (uracil(341)-C(5))-methyltransferase</fullName>
    </alternativeName>
</protein>
<dbReference type="InterPro" id="IPR011869">
    <property type="entry name" value="TrmA_MeTrfase"/>
</dbReference>
<evidence type="ECO:0000256" key="7">
    <source>
        <dbReference type="HAMAP-Rule" id="MF_01011"/>
    </source>
</evidence>
<feature type="active site" description="Nucleophile" evidence="7 8">
    <location>
        <position position="324"/>
    </location>
</feature>
<comment type="catalytic activity">
    <reaction evidence="5 7">
        <text>uridine(341) in tmRNA + S-adenosyl-L-methionine = 5-methyluridine(341) in tmRNA + S-adenosyl-L-homocysteine + H(+)</text>
        <dbReference type="Rhea" id="RHEA:43612"/>
        <dbReference type="Rhea" id="RHEA-COMP:10630"/>
        <dbReference type="Rhea" id="RHEA-COMP:10631"/>
        <dbReference type="ChEBI" id="CHEBI:15378"/>
        <dbReference type="ChEBI" id="CHEBI:57856"/>
        <dbReference type="ChEBI" id="CHEBI:59789"/>
        <dbReference type="ChEBI" id="CHEBI:65315"/>
        <dbReference type="ChEBI" id="CHEBI:74447"/>
    </reaction>
</comment>
<dbReference type="Gene3D" id="3.40.50.150">
    <property type="entry name" value="Vaccinia Virus protein VP39"/>
    <property type="match status" value="1"/>
</dbReference>
<gene>
    <name evidence="7" type="primary">trmA</name>
    <name evidence="10" type="ORF">CWE15_10190</name>
</gene>
<evidence type="ECO:0000256" key="5">
    <source>
        <dbReference type="ARBA" id="ARBA00051255"/>
    </source>
</evidence>
<dbReference type="FunFam" id="3.40.50.150:FF:000012">
    <property type="entry name" value="tRNA/tmRNA (uracil-C(5))-methyltransferase"/>
    <property type="match status" value="1"/>
</dbReference>
<keyword evidence="3 7" id="KW-0949">S-adenosyl-L-methionine</keyword>
<dbReference type="GO" id="GO:0030488">
    <property type="term" value="P:tRNA methylation"/>
    <property type="evidence" value="ECO:0007669"/>
    <property type="project" value="UniProtKB-UniRule"/>
</dbReference>
<dbReference type="NCBIfam" id="TIGR02143">
    <property type="entry name" value="trmA_only"/>
    <property type="match status" value="1"/>
</dbReference>
<dbReference type="CDD" id="cd02440">
    <property type="entry name" value="AdoMet_MTases"/>
    <property type="match status" value="1"/>
</dbReference>
<dbReference type="RefSeq" id="WP_126757980.1">
    <property type="nucleotide sequence ID" value="NZ_PIPQ01000008.1"/>
</dbReference>
<feature type="active site" evidence="9">
    <location>
        <position position="324"/>
    </location>
</feature>
<dbReference type="PANTHER" id="PTHR47790:SF2">
    <property type="entry name" value="TRNA_TMRNA (URACIL-C(5))-METHYLTRANSFERASE"/>
    <property type="match status" value="1"/>
</dbReference>
<evidence type="ECO:0000313" key="10">
    <source>
        <dbReference type="EMBL" id="RUO38866.1"/>
    </source>
</evidence>
<evidence type="ECO:0000256" key="3">
    <source>
        <dbReference type="ARBA" id="ARBA00022691"/>
    </source>
</evidence>
<sequence length="366" mass="42114">MPRTQADYQQQLSEKELRLNQQFSLFAHEQSLPELQVFTSAPTHYRMRAEFRVWHEGDDLFYIMFEPGTRNKYRVETFPVACELINTLMPEVLNYVKSKPELRHRLFQIDYLATQTGQAAISLLYHRQLDDQWINAAEEMRAHLQSFGQIELIGRARKQKLLVHNDRVIETLQVNGKAFQFEQIENSFTQPNAQVNEKMLEWALSVTQGSCGDLLELYCGNGNFSLPLAQSFQRVLGTEISRTSVMSAQTNIALNSIDNVLIARMSAEEVSAAMKGEFASRRVDELKLEDYDFKTVLVDPPRAGLDDATLGMVQAYDNILYISCNPDTLIENLKQLCKTHRIVHRALFDQFPFTHHTEAGVYLTKR</sequence>
<accession>A0A432WYN9</accession>
<evidence type="ECO:0000256" key="4">
    <source>
        <dbReference type="ARBA" id="ARBA00022694"/>
    </source>
</evidence>
<evidence type="ECO:0000256" key="1">
    <source>
        <dbReference type="ARBA" id="ARBA00022603"/>
    </source>
</evidence>
<comment type="similarity">
    <text evidence="7">Belongs to the class I-like SAM-binding methyltransferase superfamily. RNA M5U methyltransferase family. TrmA subfamily.</text>
</comment>
<dbReference type="PANTHER" id="PTHR47790">
    <property type="entry name" value="TRNA/TMRNA (URACIL-C(5))-METHYLTRANSFERASE"/>
    <property type="match status" value="1"/>
</dbReference>
<dbReference type="Pfam" id="PF05958">
    <property type="entry name" value="tRNA_U5-meth_tr"/>
    <property type="match status" value="1"/>
</dbReference>
<dbReference type="InterPro" id="IPR010280">
    <property type="entry name" value="U5_MeTrfase_fam"/>
</dbReference>
<evidence type="ECO:0000256" key="2">
    <source>
        <dbReference type="ARBA" id="ARBA00022679"/>
    </source>
</evidence>